<dbReference type="GO" id="GO:0005737">
    <property type="term" value="C:cytoplasm"/>
    <property type="evidence" value="ECO:0007669"/>
    <property type="project" value="TreeGrafter"/>
</dbReference>
<dbReference type="InterPro" id="IPR027417">
    <property type="entry name" value="P-loop_NTPase"/>
</dbReference>
<dbReference type="GO" id="GO:0016887">
    <property type="term" value="F:ATP hydrolysis activity"/>
    <property type="evidence" value="ECO:0007669"/>
    <property type="project" value="TreeGrafter"/>
</dbReference>
<evidence type="ECO:0000313" key="4">
    <source>
        <dbReference type="EMBL" id="KAJ9549640.1"/>
    </source>
</evidence>
<dbReference type="Gene3D" id="3.40.50.300">
    <property type="entry name" value="P-loop containing nucleotide triphosphate hydrolases"/>
    <property type="match status" value="1"/>
</dbReference>
<dbReference type="PANTHER" id="PTHR11638">
    <property type="entry name" value="ATP-DEPENDENT CLP PROTEASE"/>
    <property type="match status" value="1"/>
</dbReference>
<proteinExistence type="predicted"/>
<dbReference type="InterPro" id="IPR050130">
    <property type="entry name" value="ClpA_ClpB"/>
</dbReference>
<dbReference type="Proteomes" id="UP001172457">
    <property type="component" value="Chromosome 5"/>
</dbReference>
<dbReference type="PANTHER" id="PTHR11638:SF86">
    <property type="entry name" value="CHAPERONE PROTEIN CLPB4, MITOCHONDRIAL"/>
    <property type="match status" value="1"/>
</dbReference>
<dbReference type="GO" id="GO:0005524">
    <property type="term" value="F:ATP binding"/>
    <property type="evidence" value="ECO:0007669"/>
    <property type="project" value="UniProtKB-KW"/>
</dbReference>
<keyword evidence="2" id="KW-0067">ATP-binding</keyword>
<reference evidence="4" key="1">
    <citation type="submission" date="2023-03" db="EMBL/GenBank/DDBJ databases">
        <title>Chromosome-scale reference genome and RAD-based genetic map of yellow starthistle (Centaurea solstitialis) reveal putative structural variation and QTLs associated with invader traits.</title>
        <authorList>
            <person name="Reatini B."/>
            <person name="Cang F.A."/>
            <person name="Jiang Q."/>
            <person name="Mckibben M.T.W."/>
            <person name="Barker M.S."/>
            <person name="Rieseberg L.H."/>
            <person name="Dlugosch K.M."/>
        </authorList>
    </citation>
    <scope>NUCLEOTIDE SEQUENCE</scope>
    <source>
        <strain evidence="4">CAN-66</strain>
        <tissue evidence="4">Leaf</tissue>
    </source>
</reference>
<dbReference type="GO" id="GO:0034605">
    <property type="term" value="P:cellular response to heat"/>
    <property type="evidence" value="ECO:0007669"/>
    <property type="project" value="TreeGrafter"/>
</dbReference>
<dbReference type="EMBL" id="JARYMX010000005">
    <property type="protein sequence ID" value="KAJ9549640.1"/>
    <property type="molecule type" value="Genomic_DNA"/>
</dbReference>
<dbReference type="InterPro" id="IPR025662">
    <property type="entry name" value="Sigma_54_int_dom_ATP-bd_1"/>
</dbReference>
<keyword evidence="1" id="KW-0547">Nucleotide-binding</keyword>
<evidence type="ECO:0000256" key="1">
    <source>
        <dbReference type="ARBA" id="ARBA00022741"/>
    </source>
</evidence>
<name>A0AA38T7N1_9ASTR</name>
<accession>A0AA38T7N1</accession>
<sequence length="266" mass="31103">MREEFDTDAKSHRNKSPCNMIPVTRSDHPVVEAHLVALLNNVKRYQEEMRDEELSTTNLLIEECLLVVDSQKKYEALLKYDYNLTEPARIAGPVIGRDDEIRKCIHILSRRTKNNLVIVGESGVGKTAIAEGPKMFLVVQCLGWTVERERQRNRGKFKCEPLFHYEREDSRERATWQSKKHTIMSYAYCIKIDKLDNQDLEGTRLQEAAERNLVDFQKRSRKALLRLEATDLHVTDTVSKWMGIPVSDLQLRRIDSHCWRTIYTRE</sequence>
<dbReference type="PROSITE" id="PS00675">
    <property type="entry name" value="SIGMA54_INTERACT_1"/>
    <property type="match status" value="1"/>
</dbReference>
<evidence type="ECO:0000256" key="3">
    <source>
        <dbReference type="SAM" id="MobiDB-lite"/>
    </source>
</evidence>
<evidence type="ECO:0000256" key="2">
    <source>
        <dbReference type="ARBA" id="ARBA00022840"/>
    </source>
</evidence>
<keyword evidence="5" id="KW-1185">Reference proteome</keyword>
<evidence type="ECO:0000313" key="5">
    <source>
        <dbReference type="Proteomes" id="UP001172457"/>
    </source>
</evidence>
<feature type="compositionally biased region" description="Basic and acidic residues" evidence="3">
    <location>
        <begin position="1"/>
        <end position="11"/>
    </location>
</feature>
<protein>
    <submittedName>
        <fullName evidence="4">Uncharacterized protein</fullName>
    </submittedName>
</protein>
<organism evidence="4 5">
    <name type="scientific">Centaurea solstitialis</name>
    <name type="common">yellow star-thistle</name>
    <dbReference type="NCBI Taxonomy" id="347529"/>
    <lineage>
        <taxon>Eukaryota</taxon>
        <taxon>Viridiplantae</taxon>
        <taxon>Streptophyta</taxon>
        <taxon>Embryophyta</taxon>
        <taxon>Tracheophyta</taxon>
        <taxon>Spermatophyta</taxon>
        <taxon>Magnoliopsida</taxon>
        <taxon>eudicotyledons</taxon>
        <taxon>Gunneridae</taxon>
        <taxon>Pentapetalae</taxon>
        <taxon>asterids</taxon>
        <taxon>campanulids</taxon>
        <taxon>Asterales</taxon>
        <taxon>Asteraceae</taxon>
        <taxon>Carduoideae</taxon>
        <taxon>Cardueae</taxon>
        <taxon>Centaureinae</taxon>
        <taxon>Centaurea</taxon>
    </lineage>
</organism>
<feature type="region of interest" description="Disordered" evidence="3">
    <location>
        <begin position="1"/>
        <end position="23"/>
    </location>
</feature>
<dbReference type="AlphaFoldDB" id="A0AA38T7N1"/>
<dbReference type="SUPFAM" id="SSF52540">
    <property type="entry name" value="P-loop containing nucleoside triphosphate hydrolases"/>
    <property type="match status" value="1"/>
</dbReference>
<comment type="caution">
    <text evidence="4">The sequence shown here is derived from an EMBL/GenBank/DDBJ whole genome shotgun (WGS) entry which is preliminary data.</text>
</comment>
<gene>
    <name evidence="4" type="ORF">OSB04_022183</name>
</gene>